<evidence type="ECO:0000256" key="2">
    <source>
        <dbReference type="ARBA" id="ARBA00006285"/>
    </source>
</evidence>
<reference evidence="17" key="1">
    <citation type="submission" date="2022-11" db="UniProtKB">
        <authorList>
            <consortium name="WormBaseParasite"/>
        </authorList>
    </citation>
    <scope>IDENTIFICATION</scope>
</reference>
<keyword evidence="16" id="KW-1185">Reference proteome</keyword>
<evidence type="ECO:0000259" key="14">
    <source>
        <dbReference type="Pfam" id="PF00728"/>
    </source>
</evidence>
<dbReference type="GO" id="GO:0016020">
    <property type="term" value="C:membrane"/>
    <property type="evidence" value="ECO:0007669"/>
    <property type="project" value="TreeGrafter"/>
</dbReference>
<feature type="active site" description="Proton donor" evidence="12">
    <location>
        <position position="377"/>
    </location>
</feature>
<comment type="catalytic activity">
    <reaction evidence="1">
        <text>Hydrolysis of terminal non-reducing N-acetyl-D-hexosamine residues in N-acetyl-beta-D-hexosaminides.</text>
        <dbReference type="EC" id="3.2.1.52"/>
    </reaction>
</comment>
<sequence>MGTINILIYCFLFPILQLFIFGNSIENESAAAPKIASPLLTLTPAETTDDGRRTLEVDESLHEDEPEPAQINWQTGSVWPLPQKINYGAENRTVRGGPIVMQLRQGGNELNEGDCDIFEQAKSTFVKRWLLPFTRGDAISDSNSAESIQLVVQIRKHCPEKSQFPTSKMNEEYRLNVPFAGDVVLEADEIWGILRGLETFSQLFFQQNGQYLLRTATIHDWPEYPVRGILIDTSRHYLKKNLLLRQIDLMAMNKMNTLHWHIVDMESFPYVSRLFPNISGKGAFTPRHVYTPEVLQEILSYARVRGIRVIPEFDTPGHMQSWRGSGVMASCHDDFGKALPPSMLDPSEESTYVFLKEFLREVMDTFKDNYLHLGGDEASFWTSQCWGNNAKIKKFMLKKDLHNITQLEDYYIQRLQAIVKQLFAERPADEQPRKMIFWQEVFDNNKPDPSNTIVHNWYSKTTEERYRDTKRAVERGFDVLVSSCWYLNYISYGPDWRAGTGAAKQIYYCDPRGFEGTYEEKQRVIGGIATMWGEYIDGSNVESSTWPRASAVAERLWSPPEQTRVADEAWPRLQEHRCRMVARGYHAEPVNGPDYCQTELDEPMQIFDNFCLLDVLILINLSQICLHKVLNARAKRRQRWHNCRSTTATTTMEERQLQQKKKKKLLWHRLPSTRSWMATGAWEDFVEFESRDLYYVGMEGGDMQPLISQITFLIGNATEEK</sequence>
<evidence type="ECO:0000256" key="6">
    <source>
        <dbReference type="ARBA" id="ARBA00023180"/>
    </source>
</evidence>
<organism evidence="16 17">
    <name type="scientific">Globodera rostochiensis</name>
    <name type="common">Golden nematode worm</name>
    <name type="synonym">Heterodera rostochiensis</name>
    <dbReference type="NCBI Taxonomy" id="31243"/>
    <lineage>
        <taxon>Eukaryota</taxon>
        <taxon>Metazoa</taxon>
        <taxon>Ecdysozoa</taxon>
        <taxon>Nematoda</taxon>
        <taxon>Chromadorea</taxon>
        <taxon>Rhabditida</taxon>
        <taxon>Tylenchina</taxon>
        <taxon>Tylenchomorpha</taxon>
        <taxon>Tylenchoidea</taxon>
        <taxon>Heteroderidae</taxon>
        <taxon>Heteroderinae</taxon>
        <taxon>Globodera</taxon>
    </lineage>
</organism>
<dbReference type="WBParaSite" id="Gr19_v10_g5676.t1">
    <property type="protein sequence ID" value="Gr19_v10_g5676.t1"/>
    <property type="gene ID" value="Gr19_v10_g5676"/>
</dbReference>
<feature type="signal peptide" evidence="13">
    <location>
        <begin position="1"/>
        <end position="22"/>
    </location>
</feature>
<evidence type="ECO:0000259" key="15">
    <source>
        <dbReference type="Pfam" id="PF14845"/>
    </source>
</evidence>
<dbReference type="GO" id="GO:0030203">
    <property type="term" value="P:glycosaminoglycan metabolic process"/>
    <property type="evidence" value="ECO:0007669"/>
    <property type="project" value="TreeGrafter"/>
</dbReference>
<dbReference type="Gene3D" id="3.30.379.10">
    <property type="entry name" value="Chitobiase/beta-hexosaminidase domain 2-like"/>
    <property type="match status" value="1"/>
</dbReference>
<keyword evidence="6" id="KW-0325">Glycoprotein</keyword>
<dbReference type="PANTHER" id="PTHR22600">
    <property type="entry name" value="BETA-HEXOSAMINIDASE"/>
    <property type="match status" value="1"/>
</dbReference>
<dbReference type="AlphaFoldDB" id="A0A914I096"/>
<evidence type="ECO:0000313" key="16">
    <source>
        <dbReference type="Proteomes" id="UP000887572"/>
    </source>
</evidence>
<evidence type="ECO:0000256" key="3">
    <source>
        <dbReference type="ARBA" id="ARBA00012663"/>
    </source>
</evidence>
<keyword evidence="5" id="KW-0378">Hydrolase</keyword>
<evidence type="ECO:0000256" key="4">
    <source>
        <dbReference type="ARBA" id="ARBA00022729"/>
    </source>
</evidence>
<dbReference type="InterPro" id="IPR029018">
    <property type="entry name" value="Hex-like_dom2"/>
</dbReference>
<dbReference type="InterPro" id="IPR017853">
    <property type="entry name" value="GH"/>
</dbReference>
<comment type="similarity">
    <text evidence="2">Belongs to the glycosyl hydrolase 20 family.</text>
</comment>
<evidence type="ECO:0000256" key="10">
    <source>
        <dbReference type="ARBA" id="ARBA00053719"/>
    </source>
</evidence>
<dbReference type="SUPFAM" id="SSF51445">
    <property type="entry name" value="(Trans)glycosidases"/>
    <property type="match status" value="1"/>
</dbReference>
<dbReference type="InterPro" id="IPR029019">
    <property type="entry name" value="HEX_eukaryotic_N"/>
</dbReference>
<keyword evidence="7" id="KW-0326">Glycosidase</keyword>
<dbReference type="PANTHER" id="PTHR22600:SF21">
    <property type="entry name" value="BETA-HEXOSAMINIDASE A"/>
    <property type="match status" value="1"/>
</dbReference>
<evidence type="ECO:0000313" key="17">
    <source>
        <dbReference type="WBParaSite" id="Gr19_v10_g5676.t1"/>
    </source>
</evidence>
<name>A0A914I096_GLORO</name>
<evidence type="ECO:0000256" key="11">
    <source>
        <dbReference type="ARBA" id="ARBA00069988"/>
    </source>
</evidence>
<dbReference type="SUPFAM" id="SSF55545">
    <property type="entry name" value="beta-N-acetylhexosaminidase-like domain"/>
    <property type="match status" value="1"/>
</dbReference>
<dbReference type="EC" id="3.2.1.52" evidence="3"/>
<evidence type="ECO:0000256" key="8">
    <source>
        <dbReference type="ARBA" id="ARBA00030512"/>
    </source>
</evidence>
<protein>
    <recommendedName>
        <fullName evidence="11">Beta-hexosaminidase A</fullName>
        <ecNumber evidence="3">3.2.1.52</ecNumber>
    </recommendedName>
    <alternativeName>
        <fullName evidence="8">Beta-N-acetylhexosaminidase</fullName>
    </alternativeName>
    <alternativeName>
        <fullName evidence="9">N-acetyl-beta-glucosaminidase</fullName>
    </alternativeName>
</protein>
<accession>A0A914I096</accession>
<feature type="chain" id="PRO_5036849066" description="Beta-hexosaminidase A" evidence="13">
    <location>
        <begin position="23"/>
        <end position="721"/>
    </location>
</feature>
<keyword evidence="4 13" id="KW-0732">Signal</keyword>
<feature type="domain" description="Glycoside hydrolase family 20 catalytic" evidence="14">
    <location>
        <begin position="224"/>
        <end position="559"/>
    </location>
</feature>
<dbReference type="GO" id="GO:0005764">
    <property type="term" value="C:lysosome"/>
    <property type="evidence" value="ECO:0007669"/>
    <property type="project" value="TreeGrafter"/>
</dbReference>
<proteinExistence type="inferred from homology"/>
<evidence type="ECO:0000256" key="7">
    <source>
        <dbReference type="ARBA" id="ARBA00023295"/>
    </source>
</evidence>
<evidence type="ECO:0000256" key="5">
    <source>
        <dbReference type="ARBA" id="ARBA00022801"/>
    </source>
</evidence>
<dbReference type="Pfam" id="PF14845">
    <property type="entry name" value="Glycohydro_20b2"/>
    <property type="match status" value="1"/>
</dbReference>
<evidence type="ECO:0000256" key="13">
    <source>
        <dbReference type="SAM" id="SignalP"/>
    </source>
</evidence>
<dbReference type="GO" id="GO:0005975">
    <property type="term" value="P:carbohydrate metabolic process"/>
    <property type="evidence" value="ECO:0007669"/>
    <property type="project" value="InterPro"/>
</dbReference>
<dbReference type="GO" id="GO:0004563">
    <property type="term" value="F:beta-N-acetylhexosaminidase activity"/>
    <property type="evidence" value="ECO:0007669"/>
    <property type="project" value="UniProtKB-EC"/>
</dbReference>
<dbReference type="InterPro" id="IPR025705">
    <property type="entry name" value="Beta_hexosaminidase_sua/sub"/>
</dbReference>
<evidence type="ECO:0000256" key="1">
    <source>
        <dbReference type="ARBA" id="ARBA00001231"/>
    </source>
</evidence>
<evidence type="ECO:0000256" key="9">
    <source>
        <dbReference type="ARBA" id="ARBA00033000"/>
    </source>
</evidence>
<dbReference type="Pfam" id="PF00728">
    <property type="entry name" value="Glyco_hydro_20"/>
    <property type="match status" value="1"/>
</dbReference>
<comment type="function">
    <text evidence="10">Responsible for the degradation of GM2 gangliosides, and a variety of other molecules containing terminal N-acetyl hexosamines. Degrades chitotriose.</text>
</comment>
<evidence type="ECO:0000256" key="12">
    <source>
        <dbReference type="PIRSR" id="PIRSR625705-1"/>
    </source>
</evidence>
<dbReference type="CDD" id="cd06562">
    <property type="entry name" value="GH20_HexA_HexB-like"/>
    <property type="match status" value="1"/>
</dbReference>
<dbReference type="Gene3D" id="3.20.20.80">
    <property type="entry name" value="Glycosidases"/>
    <property type="match status" value="1"/>
</dbReference>
<dbReference type="FunFam" id="3.20.20.80:FF:000063">
    <property type="entry name" value="Beta-hexosaminidase"/>
    <property type="match status" value="1"/>
</dbReference>
<dbReference type="InterPro" id="IPR015883">
    <property type="entry name" value="Glyco_hydro_20_cat"/>
</dbReference>
<dbReference type="PRINTS" id="PR00738">
    <property type="entry name" value="GLHYDRLASE20"/>
</dbReference>
<dbReference type="GO" id="GO:0006689">
    <property type="term" value="P:ganglioside catabolic process"/>
    <property type="evidence" value="ECO:0007669"/>
    <property type="project" value="TreeGrafter"/>
</dbReference>
<feature type="domain" description="Beta-hexosaminidase eukaryotic type N-terminal" evidence="15">
    <location>
        <begin position="78"/>
        <end position="203"/>
    </location>
</feature>
<dbReference type="Proteomes" id="UP000887572">
    <property type="component" value="Unplaced"/>
</dbReference>